<evidence type="ECO:0000313" key="1">
    <source>
        <dbReference type="EMBL" id="KAF2236854.1"/>
    </source>
</evidence>
<evidence type="ECO:0000313" key="2">
    <source>
        <dbReference type="Proteomes" id="UP000800092"/>
    </source>
</evidence>
<name>A0A6A6HFF5_VIRVR</name>
<protein>
    <submittedName>
        <fullName evidence="1">Uncharacterized protein</fullName>
    </submittedName>
</protein>
<gene>
    <name evidence="1" type="ORF">EV356DRAFT_512599</name>
</gene>
<dbReference type="EMBL" id="ML991783">
    <property type="protein sequence ID" value="KAF2236854.1"/>
    <property type="molecule type" value="Genomic_DNA"/>
</dbReference>
<dbReference type="AlphaFoldDB" id="A0A6A6HFF5"/>
<sequence>MPDCHRKLFQYHYSGNNITLLKPCLRIDCKTCRLSLNKRCLREIVSPIWPDVKQQLVPGGRTAGKTELIRMEQLSEEAMQTEVTESVQQEEGRSLSRRPRFRKRIVLRFQNKRPEFIEWAKNRRKVGVGRDVRLHFRNRRTCFAALVARLSKERTEKAQKTRCHRIEESDDR</sequence>
<keyword evidence="2" id="KW-1185">Reference proteome</keyword>
<proteinExistence type="predicted"/>
<dbReference type="Proteomes" id="UP000800092">
    <property type="component" value="Unassembled WGS sequence"/>
</dbReference>
<accession>A0A6A6HFF5</accession>
<organism evidence="1 2">
    <name type="scientific">Viridothelium virens</name>
    <name type="common">Speckled blister lichen</name>
    <name type="synonym">Trypethelium virens</name>
    <dbReference type="NCBI Taxonomy" id="1048519"/>
    <lineage>
        <taxon>Eukaryota</taxon>
        <taxon>Fungi</taxon>
        <taxon>Dikarya</taxon>
        <taxon>Ascomycota</taxon>
        <taxon>Pezizomycotina</taxon>
        <taxon>Dothideomycetes</taxon>
        <taxon>Dothideomycetes incertae sedis</taxon>
        <taxon>Trypetheliales</taxon>
        <taxon>Trypetheliaceae</taxon>
        <taxon>Viridothelium</taxon>
    </lineage>
</organism>
<reference evidence="1" key="1">
    <citation type="journal article" date="2020" name="Stud. Mycol.">
        <title>101 Dothideomycetes genomes: a test case for predicting lifestyles and emergence of pathogens.</title>
        <authorList>
            <person name="Haridas S."/>
            <person name="Albert R."/>
            <person name="Binder M."/>
            <person name="Bloem J."/>
            <person name="Labutti K."/>
            <person name="Salamov A."/>
            <person name="Andreopoulos B."/>
            <person name="Baker S."/>
            <person name="Barry K."/>
            <person name="Bills G."/>
            <person name="Bluhm B."/>
            <person name="Cannon C."/>
            <person name="Castanera R."/>
            <person name="Culley D."/>
            <person name="Daum C."/>
            <person name="Ezra D."/>
            <person name="Gonzalez J."/>
            <person name="Henrissat B."/>
            <person name="Kuo A."/>
            <person name="Liang C."/>
            <person name="Lipzen A."/>
            <person name="Lutzoni F."/>
            <person name="Magnuson J."/>
            <person name="Mondo S."/>
            <person name="Nolan M."/>
            <person name="Ohm R."/>
            <person name="Pangilinan J."/>
            <person name="Park H.-J."/>
            <person name="Ramirez L."/>
            <person name="Alfaro M."/>
            <person name="Sun H."/>
            <person name="Tritt A."/>
            <person name="Yoshinaga Y."/>
            <person name="Zwiers L.-H."/>
            <person name="Turgeon B."/>
            <person name="Goodwin S."/>
            <person name="Spatafora J."/>
            <person name="Crous P."/>
            <person name="Grigoriev I."/>
        </authorList>
    </citation>
    <scope>NUCLEOTIDE SEQUENCE</scope>
    <source>
        <strain evidence="1">Tuck. ex Michener</strain>
    </source>
</reference>